<keyword evidence="2" id="KW-0235">DNA replication</keyword>
<protein>
    <recommendedName>
        <fullName evidence="4">AAA+ ATPase domain-containing protein</fullName>
    </recommendedName>
</protein>
<dbReference type="SMART" id="SM00382">
    <property type="entry name" value="AAA"/>
    <property type="match status" value="1"/>
</dbReference>
<accession>A0AAU9JWQ2</accession>
<dbReference type="CDD" id="cd00009">
    <property type="entry name" value="AAA"/>
    <property type="match status" value="1"/>
</dbReference>
<dbReference type="InterPro" id="IPR003593">
    <property type="entry name" value="AAA+_ATPase"/>
</dbReference>
<comment type="similarity">
    <text evidence="1">Belongs to the CDC6/cdc18 family.</text>
</comment>
<feature type="region of interest" description="Disordered" evidence="3">
    <location>
        <begin position="60"/>
        <end position="120"/>
    </location>
</feature>
<evidence type="ECO:0000256" key="2">
    <source>
        <dbReference type="ARBA" id="ARBA00022705"/>
    </source>
</evidence>
<sequence length="681" mass="78094">MVITRGSAAKRKNLSPGTAIKKVKESLMLTADDPRQNPNTDEINIDIKITKKSNKIKYTIDDDNDTDNAYQTPKVNKNQRLFNNSDKPVSKSVPPKRLEESSSDANSESRYPPRNRKPTKKMIQLLESGSYKLRQKQRPLQTIKRVSKIKENSYKFRDYIEISNLEWIGNPEVKYTRGGKDLIFYEKIRNNLSQEEFSQGDIIEIYPVDSQNPIHADIIFLFDDSGEQKAEVRLIHGPKNSLVESYECIIIQITKFYQKVEFTPENGYLCNTIKTFEGSIKNVNPNERRERSLNYSKLYSELYQNKNPLLHAIALLTLSSVPSKLVGREKEVEEITEFITTSIKLFGSKNSLYICGAPGTGKTATFLYVINFLENNPEYSEKFQFVYINCMKLKSPKEIYTVLCHEIFGSQRSNKKSIEKLSDYFKNEKKEHLIVLLLDEIDALLNRKQDVIYNILNWSTLRNSNLITASIANTMNLADEFFHKIKSRMGQKQLVFAPYTRNELDSIVKKRLVDTEVFSKEAILFAAAKVASYSGDARKIFQVCKRAAFIANEQKQPIVKMEHIQIASKQLLASPISQMISQLPFYLKLFLITLCIDLKVNLQETSTVGKLKFRIAQSCDFLGKERLKLVEVEEIAGRLAAFKIIAKEEDVVKFLISPNEVIDGLKEDELMIKFESSLCGN</sequence>
<dbReference type="PANTHER" id="PTHR10763:SF26">
    <property type="entry name" value="CELL DIVISION CONTROL PROTEIN 6 HOMOLOG"/>
    <property type="match status" value="1"/>
</dbReference>
<gene>
    <name evidence="5" type="ORF">BSTOLATCC_MIC50161</name>
</gene>
<evidence type="ECO:0000256" key="3">
    <source>
        <dbReference type="SAM" id="MobiDB-lite"/>
    </source>
</evidence>
<feature type="compositionally biased region" description="Polar residues" evidence="3">
    <location>
        <begin position="67"/>
        <end position="87"/>
    </location>
</feature>
<dbReference type="Proteomes" id="UP001162131">
    <property type="component" value="Unassembled WGS sequence"/>
</dbReference>
<evidence type="ECO:0000313" key="5">
    <source>
        <dbReference type="EMBL" id="CAG9330051.1"/>
    </source>
</evidence>
<dbReference type="GO" id="GO:0016887">
    <property type="term" value="F:ATP hydrolysis activity"/>
    <property type="evidence" value="ECO:0007669"/>
    <property type="project" value="InterPro"/>
</dbReference>
<organism evidence="5 6">
    <name type="scientific">Blepharisma stoltei</name>
    <dbReference type="NCBI Taxonomy" id="1481888"/>
    <lineage>
        <taxon>Eukaryota</taxon>
        <taxon>Sar</taxon>
        <taxon>Alveolata</taxon>
        <taxon>Ciliophora</taxon>
        <taxon>Postciliodesmatophora</taxon>
        <taxon>Heterotrichea</taxon>
        <taxon>Heterotrichida</taxon>
        <taxon>Blepharismidae</taxon>
        <taxon>Blepharisma</taxon>
    </lineage>
</organism>
<dbReference type="PANTHER" id="PTHR10763">
    <property type="entry name" value="CELL DIVISION CONTROL PROTEIN 6-RELATED"/>
    <property type="match status" value="1"/>
</dbReference>
<dbReference type="InterPro" id="IPR049945">
    <property type="entry name" value="AAA_22"/>
</dbReference>
<keyword evidence="6" id="KW-1185">Reference proteome</keyword>
<dbReference type="Pfam" id="PF13401">
    <property type="entry name" value="AAA_22"/>
    <property type="match status" value="1"/>
</dbReference>
<dbReference type="GO" id="GO:0003688">
    <property type="term" value="F:DNA replication origin binding"/>
    <property type="evidence" value="ECO:0007669"/>
    <property type="project" value="TreeGrafter"/>
</dbReference>
<dbReference type="InterPro" id="IPR027417">
    <property type="entry name" value="P-loop_NTPase"/>
</dbReference>
<dbReference type="InterPro" id="IPR050311">
    <property type="entry name" value="ORC1/CDC6"/>
</dbReference>
<comment type="caution">
    <text evidence="5">The sequence shown here is derived from an EMBL/GenBank/DDBJ whole genome shotgun (WGS) entry which is preliminary data.</text>
</comment>
<dbReference type="GO" id="GO:0006270">
    <property type="term" value="P:DNA replication initiation"/>
    <property type="evidence" value="ECO:0007669"/>
    <property type="project" value="TreeGrafter"/>
</dbReference>
<dbReference type="AlphaFoldDB" id="A0AAU9JWQ2"/>
<evidence type="ECO:0000259" key="4">
    <source>
        <dbReference type="SMART" id="SM00382"/>
    </source>
</evidence>
<dbReference type="SUPFAM" id="SSF52540">
    <property type="entry name" value="P-loop containing nucleoside triphosphate hydrolases"/>
    <property type="match status" value="1"/>
</dbReference>
<dbReference type="InterPro" id="IPR054425">
    <property type="entry name" value="Cdc6_ORC1-like_ATPase_lid"/>
</dbReference>
<dbReference type="EMBL" id="CAJZBQ010000050">
    <property type="protein sequence ID" value="CAG9330051.1"/>
    <property type="molecule type" value="Genomic_DNA"/>
</dbReference>
<reference evidence="5" key="1">
    <citation type="submission" date="2021-09" db="EMBL/GenBank/DDBJ databases">
        <authorList>
            <consortium name="AG Swart"/>
            <person name="Singh M."/>
            <person name="Singh A."/>
            <person name="Seah K."/>
            <person name="Emmerich C."/>
        </authorList>
    </citation>
    <scope>NUCLEOTIDE SEQUENCE</scope>
    <source>
        <strain evidence="5">ATCC30299</strain>
    </source>
</reference>
<proteinExistence type="inferred from homology"/>
<feature type="domain" description="AAA+ ATPase" evidence="4">
    <location>
        <begin position="348"/>
        <end position="519"/>
    </location>
</feature>
<evidence type="ECO:0000256" key="1">
    <source>
        <dbReference type="ARBA" id="ARBA00006184"/>
    </source>
</evidence>
<dbReference type="GO" id="GO:0033314">
    <property type="term" value="P:mitotic DNA replication checkpoint signaling"/>
    <property type="evidence" value="ECO:0007669"/>
    <property type="project" value="TreeGrafter"/>
</dbReference>
<evidence type="ECO:0000313" key="6">
    <source>
        <dbReference type="Proteomes" id="UP001162131"/>
    </source>
</evidence>
<dbReference type="Pfam" id="PF22606">
    <property type="entry name" value="Cdc6-ORC-like_ATPase_lid"/>
    <property type="match status" value="1"/>
</dbReference>
<name>A0AAU9JWQ2_9CILI</name>
<dbReference type="Gene3D" id="3.40.50.300">
    <property type="entry name" value="P-loop containing nucleotide triphosphate hydrolases"/>
    <property type="match status" value="1"/>
</dbReference>